<dbReference type="AlphaFoldDB" id="A0ABD4XWD8"/>
<dbReference type="RefSeq" id="WP_279648996.1">
    <property type="nucleotide sequence ID" value="NZ_JAOCDG010000003.1"/>
</dbReference>
<comment type="caution">
    <text evidence="1">The sequence shown here is derived from an EMBL/GenBank/DDBJ whole genome shotgun (WGS) entry which is preliminary data.</text>
</comment>
<gene>
    <name evidence="1" type="ORF">N5D09_02905</name>
</gene>
<dbReference type="EMBL" id="JAOCDG010000003">
    <property type="protein sequence ID" value="MDH0687036.1"/>
    <property type="molecule type" value="Genomic_DNA"/>
</dbReference>
<accession>A0ABD4XWD8</accession>
<protein>
    <submittedName>
        <fullName evidence="1">Uncharacterized protein</fullName>
    </submittedName>
</protein>
<evidence type="ECO:0000313" key="2">
    <source>
        <dbReference type="Proteomes" id="UP001161139"/>
    </source>
</evidence>
<proteinExistence type="predicted"/>
<dbReference type="Proteomes" id="UP001161139">
    <property type="component" value="Unassembled WGS sequence"/>
</dbReference>
<name>A0ABD4XWD8_STUST</name>
<reference evidence="1" key="1">
    <citation type="submission" date="2022-09" db="EMBL/GenBank/DDBJ databases">
        <title>Intensive care unit water sources are persistently colonized with multi-drug resistant bacteria and are the site of extensive horizontal gene transfer of antibiotic resistance genes.</title>
        <authorList>
            <person name="Diorio-Toth L."/>
        </authorList>
    </citation>
    <scope>NUCLEOTIDE SEQUENCE</scope>
    <source>
        <strain evidence="1">GD03864</strain>
    </source>
</reference>
<organism evidence="1 2">
    <name type="scientific">Stutzerimonas stutzeri</name>
    <name type="common">Pseudomonas stutzeri</name>
    <dbReference type="NCBI Taxonomy" id="316"/>
    <lineage>
        <taxon>Bacteria</taxon>
        <taxon>Pseudomonadati</taxon>
        <taxon>Pseudomonadota</taxon>
        <taxon>Gammaproteobacteria</taxon>
        <taxon>Pseudomonadales</taxon>
        <taxon>Pseudomonadaceae</taxon>
        <taxon>Stutzerimonas</taxon>
    </lineage>
</organism>
<sequence>MSRSLAAVDFKDGLRLYLIYDGTVGVAWRPLFTTAKAAWDWYESGSLDFAEPFNAARSELPVVLTVDLNLEGEESVQFQGGQLLVGAEGAQRRYTVIS</sequence>
<evidence type="ECO:0000313" key="1">
    <source>
        <dbReference type="EMBL" id="MDH0687036.1"/>
    </source>
</evidence>